<dbReference type="SMART" id="SM00829">
    <property type="entry name" value="PKS_ER"/>
    <property type="match status" value="1"/>
</dbReference>
<dbReference type="OrthoDB" id="203908at2759"/>
<dbReference type="InterPro" id="IPR052100">
    <property type="entry name" value="SV-ATPase_mito-regulator"/>
</dbReference>
<dbReference type="EMBL" id="JAIWYP010000009">
    <property type="protein sequence ID" value="KAH3768721.1"/>
    <property type="molecule type" value="Genomic_DNA"/>
</dbReference>
<dbReference type="InterPro" id="IPR011032">
    <property type="entry name" value="GroES-like_sf"/>
</dbReference>
<evidence type="ECO:0000259" key="3">
    <source>
        <dbReference type="SMART" id="SM00829"/>
    </source>
</evidence>
<dbReference type="Proteomes" id="UP000828390">
    <property type="component" value="Unassembled WGS sequence"/>
</dbReference>
<keyword evidence="5" id="KW-1185">Reference proteome</keyword>
<dbReference type="SUPFAM" id="SSF50129">
    <property type="entry name" value="GroES-like"/>
    <property type="match status" value="1"/>
</dbReference>
<protein>
    <recommendedName>
        <fullName evidence="3">Enoyl reductase (ER) domain-containing protein</fullName>
    </recommendedName>
</protein>
<evidence type="ECO:0000256" key="1">
    <source>
        <dbReference type="ARBA" id="ARBA00023002"/>
    </source>
</evidence>
<dbReference type="AlphaFoldDB" id="A0A9D4DW58"/>
<feature type="compositionally biased region" description="Basic and acidic residues" evidence="2">
    <location>
        <begin position="382"/>
        <end position="393"/>
    </location>
</feature>
<name>A0A9D4DW58_DREPO</name>
<evidence type="ECO:0000313" key="4">
    <source>
        <dbReference type="EMBL" id="KAH3768721.1"/>
    </source>
</evidence>
<dbReference type="PANTHER" id="PTHR44054:SF2">
    <property type="entry name" value="SYNAPTIC VESICLE MEMBRANE PROTEIN VAT-1 HOMOLOG-LIKE"/>
    <property type="match status" value="1"/>
</dbReference>
<dbReference type="Gene3D" id="3.40.50.720">
    <property type="entry name" value="NAD(P)-binding Rossmann-like Domain"/>
    <property type="match status" value="1"/>
</dbReference>
<gene>
    <name evidence="4" type="ORF">DPMN_169938</name>
</gene>
<proteinExistence type="predicted"/>
<accession>A0A9D4DW58</accession>
<reference evidence="4" key="2">
    <citation type="submission" date="2020-11" db="EMBL/GenBank/DDBJ databases">
        <authorList>
            <person name="McCartney M.A."/>
            <person name="Auch B."/>
            <person name="Kono T."/>
            <person name="Mallez S."/>
            <person name="Becker A."/>
            <person name="Gohl D.M."/>
            <person name="Silverstein K.A.T."/>
            <person name="Koren S."/>
            <person name="Bechman K.B."/>
            <person name="Herman A."/>
            <person name="Abrahante J.E."/>
            <person name="Garbe J."/>
        </authorList>
    </citation>
    <scope>NUCLEOTIDE SEQUENCE</scope>
    <source>
        <strain evidence="4">Duluth1</strain>
        <tissue evidence="4">Whole animal</tissue>
    </source>
</reference>
<dbReference type="SUPFAM" id="SSF51735">
    <property type="entry name" value="NAD(P)-binding Rossmann-fold domains"/>
    <property type="match status" value="1"/>
</dbReference>
<sequence>MPETVAIDDKKDEGAAAPKESRSIVLSGFGGLKMLKVQKKPESKPGDGEVAIRVKACGLNFLDLMVRQGVLDSPPKTPVTMGFECSGEVEAVGENTPGIAIGDHVIAFTDYGAWGELVVASARYVFKMPSNMSYQDAAALPMNYLAAHIMLFDISNLQKGMSVFAQNIGGGVGHAITQLCKTVEDVTLYGTASAHKHDVIKNNVTHVIDKSGDYIQEVRKLAPDGVDIVLDCICGEDTNKGISLLKPMGKYVLYGSSSIITGETKSFFSFAKSWWQVDKVSPIKLYDENKTVSGFQLRHLAFQQGRDQVIRATMNKLFQLYSQGKIQPVVDSTWAFEDVADAMQRMHDRKNIGKIILDPAMEPKPKVVTNAEATPGQEETNEEKPEVDEHKEQPAVNGQ</sequence>
<keyword evidence="1" id="KW-0560">Oxidoreductase</keyword>
<dbReference type="InterPro" id="IPR013154">
    <property type="entry name" value="ADH-like_N"/>
</dbReference>
<evidence type="ECO:0000313" key="5">
    <source>
        <dbReference type="Proteomes" id="UP000828390"/>
    </source>
</evidence>
<dbReference type="Pfam" id="PF13602">
    <property type="entry name" value="ADH_zinc_N_2"/>
    <property type="match status" value="1"/>
</dbReference>
<dbReference type="Pfam" id="PF08240">
    <property type="entry name" value="ADH_N"/>
    <property type="match status" value="1"/>
</dbReference>
<dbReference type="CDD" id="cd08275">
    <property type="entry name" value="MDR3"/>
    <property type="match status" value="1"/>
</dbReference>
<reference evidence="4" key="1">
    <citation type="journal article" date="2019" name="bioRxiv">
        <title>The Genome of the Zebra Mussel, Dreissena polymorpha: A Resource for Invasive Species Research.</title>
        <authorList>
            <person name="McCartney M.A."/>
            <person name="Auch B."/>
            <person name="Kono T."/>
            <person name="Mallez S."/>
            <person name="Zhang Y."/>
            <person name="Obille A."/>
            <person name="Becker A."/>
            <person name="Abrahante J.E."/>
            <person name="Garbe J."/>
            <person name="Badalamenti J.P."/>
            <person name="Herman A."/>
            <person name="Mangelson H."/>
            <person name="Liachko I."/>
            <person name="Sullivan S."/>
            <person name="Sone E.D."/>
            <person name="Koren S."/>
            <person name="Silverstein K.A.T."/>
            <person name="Beckman K.B."/>
            <person name="Gohl D.M."/>
        </authorList>
    </citation>
    <scope>NUCLEOTIDE SEQUENCE</scope>
    <source>
        <strain evidence="4">Duluth1</strain>
        <tissue evidence="4">Whole animal</tissue>
    </source>
</reference>
<feature type="domain" description="Enoyl reductase (ER)" evidence="3">
    <location>
        <begin position="30"/>
        <end position="357"/>
    </location>
</feature>
<dbReference type="Gene3D" id="3.90.180.10">
    <property type="entry name" value="Medium-chain alcohol dehydrogenases, catalytic domain"/>
    <property type="match status" value="1"/>
</dbReference>
<dbReference type="InterPro" id="IPR020843">
    <property type="entry name" value="ER"/>
</dbReference>
<dbReference type="InterPro" id="IPR036291">
    <property type="entry name" value="NAD(P)-bd_dom_sf"/>
</dbReference>
<organism evidence="4 5">
    <name type="scientific">Dreissena polymorpha</name>
    <name type="common">Zebra mussel</name>
    <name type="synonym">Mytilus polymorpha</name>
    <dbReference type="NCBI Taxonomy" id="45954"/>
    <lineage>
        <taxon>Eukaryota</taxon>
        <taxon>Metazoa</taxon>
        <taxon>Spiralia</taxon>
        <taxon>Lophotrochozoa</taxon>
        <taxon>Mollusca</taxon>
        <taxon>Bivalvia</taxon>
        <taxon>Autobranchia</taxon>
        <taxon>Heteroconchia</taxon>
        <taxon>Euheterodonta</taxon>
        <taxon>Imparidentia</taxon>
        <taxon>Neoheterodontei</taxon>
        <taxon>Myida</taxon>
        <taxon>Dreissenoidea</taxon>
        <taxon>Dreissenidae</taxon>
        <taxon>Dreissena</taxon>
    </lineage>
</organism>
<evidence type="ECO:0000256" key="2">
    <source>
        <dbReference type="SAM" id="MobiDB-lite"/>
    </source>
</evidence>
<feature type="region of interest" description="Disordered" evidence="2">
    <location>
        <begin position="363"/>
        <end position="399"/>
    </location>
</feature>
<dbReference type="PANTHER" id="PTHR44054">
    <property type="entry name" value="SYNAPTIC VESICLE MEMBRANE PROTEIN VAT-1 HOMOLOG-LIKE"/>
    <property type="match status" value="1"/>
</dbReference>
<comment type="caution">
    <text evidence="4">The sequence shown here is derived from an EMBL/GenBank/DDBJ whole genome shotgun (WGS) entry which is preliminary data.</text>
</comment>
<dbReference type="GO" id="GO:0016491">
    <property type="term" value="F:oxidoreductase activity"/>
    <property type="evidence" value="ECO:0007669"/>
    <property type="project" value="UniProtKB-KW"/>
</dbReference>